<dbReference type="SUPFAM" id="SSF48317">
    <property type="entry name" value="Acid phosphatase/Vanadium-dependent haloperoxidase"/>
    <property type="match status" value="1"/>
</dbReference>
<evidence type="ECO:0008006" key="4">
    <source>
        <dbReference type="Google" id="ProtNLM"/>
    </source>
</evidence>
<feature type="transmembrane region" description="Helical" evidence="1">
    <location>
        <begin position="66"/>
        <end position="92"/>
    </location>
</feature>
<proteinExistence type="predicted"/>
<feature type="transmembrane region" description="Helical" evidence="1">
    <location>
        <begin position="206"/>
        <end position="225"/>
    </location>
</feature>
<dbReference type="EMBL" id="NPKJ01000006">
    <property type="protein sequence ID" value="PAQ12267.1"/>
    <property type="molecule type" value="Genomic_DNA"/>
</dbReference>
<evidence type="ECO:0000313" key="2">
    <source>
        <dbReference type="EMBL" id="PAQ12267.1"/>
    </source>
</evidence>
<feature type="transmembrane region" description="Helical" evidence="1">
    <location>
        <begin position="104"/>
        <end position="121"/>
    </location>
</feature>
<gene>
    <name evidence="2" type="ORF">CIT26_01370</name>
</gene>
<accession>A0A271LWQ4</accession>
<comment type="caution">
    <text evidence="2">The sequence shown here is derived from an EMBL/GenBank/DDBJ whole genome shotgun (WGS) entry which is preliminary data.</text>
</comment>
<evidence type="ECO:0000313" key="3">
    <source>
        <dbReference type="Proteomes" id="UP000216442"/>
    </source>
</evidence>
<dbReference type="Proteomes" id="UP000216442">
    <property type="component" value="Unassembled WGS sequence"/>
</dbReference>
<keyword evidence="3" id="KW-1185">Reference proteome</keyword>
<sequence length="273" mass="29722">MFRRSSPRRFEMAEPMARTLSDFHYLKHAAALCLLFVGTTFLALNPDWIDRPLVKAINIVASNQPFASRLAFGAVYPTTEGAIVVSLLWYCWFAHDRPESRARLVSGVCAAVLAALVAHFLRGTLPTTPKPIFDAALGLHIPEVLGDAAVLRSAPFAGSPGFPSERAVLFAGLAIAILLVRFELGLLALACTLVIELARVYLGLHYPTNALGSLALAATLAWLAQTRPSLELGALFLRWERGAAPSFYLCSFLVSYLVIAFQDLRELAKGLLQ</sequence>
<name>A0A271LWQ4_9HYPH</name>
<dbReference type="Gene3D" id="1.20.144.10">
    <property type="entry name" value="Phosphatidic acid phosphatase type 2/haloperoxidase"/>
    <property type="match status" value="1"/>
</dbReference>
<organism evidence="2 3">
    <name type="scientific">Mesorhizobium temperatum</name>
    <dbReference type="NCBI Taxonomy" id="241416"/>
    <lineage>
        <taxon>Bacteria</taxon>
        <taxon>Pseudomonadati</taxon>
        <taxon>Pseudomonadota</taxon>
        <taxon>Alphaproteobacteria</taxon>
        <taxon>Hyphomicrobiales</taxon>
        <taxon>Phyllobacteriaceae</taxon>
        <taxon>Mesorhizobium</taxon>
    </lineage>
</organism>
<keyword evidence="1" id="KW-0812">Transmembrane</keyword>
<protein>
    <recommendedName>
        <fullName evidence="4">Phosphatidic acid phosphatase type 2/haloperoxidase domain-containing protein</fullName>
    </recommendedName>
</protein>
<evidence type="ECO:0000256" key="1">
    <source>
        <dbReference type="SAM" id="Phobius"/>
    </source>
</evidence>
<dbReference type="InterPro" id="IPR036938">
    <property type="entry name" value="PAP2/HPO_sf"/>
</dbReference>
<dbReference type="AlphaFoldDB" id="A0A271LWQ4"/>
<feature type="transmembrane region" description="Helical" evidence="1">
    <location>
        <begin position="168"/>
        <end position="194"/>
    </location>
</feature>
<feature type="transmembrane region" description="Helical" evidence="1">
    <location>
        <begin position="245"/>
        <end position="264"/>
    </location>
</feature>
<keyword evidence="1" id="KW-1133">Transmembrane helix</keyword>
<keyword evidence="1" id="KW-0472">Membrane</keyword>
<reference evidence="2 3" key="1">
    <citation type="submission" date="2017-08" db="EMBL/GenBank/DDBJ databases">
        <title>Mesorhizobium wenxinae sp. nov., a novel rhizobial species isolated from root nodules of chickpea (Cicer arietinum L.).</title>
        <authorList>
            <person name="Zhang J."/>
        </authorList>
    </citation>
    <scope>NUCLEOTIDE SEQUENCE [LARGE SCALE GENOMIC DNA]</scope>
    <source>
        <strain evidence="2 3">SDW018</strain>
    </source>
</reference>